<dbReference type="InterPro" id="IPR032710">
    <property type="entry name" value="NTF2-like_dom_sf"/>
</dbReference>
<reference evidence="3 4" key="1">
    <citation type="submission" date="2023-10" db="EMBL/GenBank/DDBJ databases">
        <title>Niallia locisalis sp.nov. isolated from a salt pond sample.</title>
        <authorList>
            <person name="Li X.-J."/>
            <person name="Dong L."/>
        </authorList>
    </citation>
    <scope>NUCLEOTIDE SEQUENCE [LARGE SCALE GENOMIC DNA]</scope>
    <source>
        <strain evidence="3 4">DSM 29761</strain>
    </source>
</reference>
<dbReference type="CDD" id="cd00667">
    <property type="entry name" value="ring_hydroxylating_dioxygenases_beta"/>
    <property type="match status" value="1"/>
</dbReference>
<dbReference type="Gene3D" id="3.10.450.50">
    <property type="match status" value="1"/>
</dbReference>
<keyword evidence="2 3" id="KW-0560">Oxidoreductase</keyword>
<keyword evidence="4" id="KW-1185">Reference proteome</keyword>
<dbReference type="SUPFAM" id="SSF54427">
    <property type="entry name" value="NTF2-like"/>
    <property type="match status" value="1"/>
</dbReference>
<dbReference type="InterPro" id="IPR000391">
    <property type="entry name" value="Rng_hydr_dOase-bsu"/>
</dbReference>
<dbReference type="GO" id="GO:0051213">
    <property type="term" value="F:dioxygenase activity"/>
    <property type="evidence" value="ECO:0007669"/>
    <property type="project" value="UniProtKB-KW"/>
</dbReference>
<dbReference type="PANTHER" id="PTHR41534">
    <property type="entry name" value="BLR3401 PROTEIN"/>
    <property type="match status" value="1"/>
</dbReference>
<proteinExistence type="inferred from homology"/>
<evidence type="ECO:0000256" key="2">
    <source>
        <dbReference type="ARBA" id="ARBA00023002"/>
    </source>
</evidence>
<dbReference type="PANTHER" id="PTHR41534:SF1">
    <property type="entry name" value="BLR3401 PROTEIN"/>
    <property type="match status" value="1"/>
</dbReference>
<dbReference type="EMBL" id="CP137640">
    <property type="protein sequence ID" value="WVX79231.1"/>
    <property type="molecule type" value="Genomic_DNA"/>
</dbReference>
<name>A0ABZ2C884_9BACI</name>
<evidence type="ECO:0000313" key="3">
    <source>
        <dbReference type="EMBL" id="WVX79231.1"/>
    </source>
</evidence>
<accession>A0ABZ2C884</accession>
<dbReference type="Proteomes" id="UP001357223">
    <property type="component" value="Chromosome"/>
</dbReference>
<sequence length="198" mass="23438">MSNQQAQESNTSLYSYYINDTFYSELIKELAIWDTDLEMDDSKTVNQCTKLIIKECRLLDEYRFDEFLSLYTDKSLYWIPITPGGGDPRIEVSHAFDDRRRLEDRIYRLRTGYAYSQLPMSRTRRLVSNFELGFGDSQDTVFARCNFTLAELRVGELRQYSGWYGYKLQKDKDQWKIAVKMVNLINSDQGHENMTFML</sequence>
<evidence type="ECO:0000313" key="4">
    <source>
        <dbReference type="Proteomes" id="UP001357223"/>
    </source>
</evidence>
<evidence type="ECO:0000256" key="1">
    <source>
        <dbReference type="ARBA" id="ARBA00009570"/>
    </source>
</evidence>
<comment type="similarity">
    <text evidence="1">Belongs to the bacterial ring-hydroxylating dioxygenase beta subunit family.</text>
</comment>
<organism evidence="3 4">
    <name type="scientific">Niallia oryzisoli</name>
    <dbReference type="NCBI Taxonomy" id="1737571"/>
    <lineage>
        <taxon>Bacteria</taxon>
        <taxon>Bacillati</taxon>
        <taxon>Bacillota</taxon>
        <taxon>Bacilli</taxon>
        <taxon>Bacillales</taxon>
        <taxon>Bacillaceae</taxon>
        <taxon>Niallia</taxon>
    </lineage>
</organism>
<protein>
    <submittedName>
        <fullName evidence="3">Aromatic-ring-hydroxylating dioxygenase subunit beta</fullName>
        <ecNumber evidence="3">1.14.-.-</ecNumber>
    </submittedName>
</protein>
<dbReference type="EC" id="1.14.-.-" evidence="3"/>
<dbReference type="RefSeq" id="WP_338448165.1">
    <property type="nucleotide sequence ID" value="NZ_CP137640.1"/>
</dbReference>
<gene>
    <name evidence="3" type="ORF">R4Z09_18210</name>
</gene>
<keyword evidence="3" id="KW-0223">Dioxygenase</keyword>
<dbReference type="Pfam" id="PF00866">
    <property type="entry name" value="Ring_hydroxyl_B"/>
    <property type="match status" value="1"/>
</dbReference>